<proteinExistence type="predicted"/>
<evidence type="ECO:0000256" key="1">
    <source>
        <dbReference type="SAM" id="Phobius"/>
    </source>
</evidence>
<keyword evidence="1" id="KW-0812">Transmembrane</keyword>
<organism evidence="2 3">
    <name type="scientific">Rhodohalobacter mucosus</name>
    <dbReference type="NCBI Taxonomy" id="2079485"/>
    <lineage>
        <taxon>Bacteria</taxon>
        <taxon>Pseudomonadati</taxon>
        <taxon>Balneolota</taxon>
        <taxon>Balneolia</taxon>
        <taxon>Balneolales</taxon>
        <taxon>Balneolaceae</taxon>
        <taxon>Rhodohalobacter</taxon>
    </lineage>
</organism>
<keyword evidence="1" id="KW-1133">Transmembrane helix</keyword>
<evidence type="ECO:0000313" key="3">
    <source>
        <dbReference type="Proteomes" id="UP000245533"/>
    </source>
</evidence>
<reference evidence="2 3" key="1">
    <citation type="submission" date="2018-05" db="EMBL/GenBank/DDBJ databases">
        <title>Rhodohalobacter halophilus gen. nov., sp. nov., a moderately halophilic member of the family Balneolaceae.</title>
        <authorList>
            <person name="Liu Z.-W."/>
        </authorList>
    </citation>
    <scope>NUCLEOTIDE SEQUENCE [LARGE SCALE GENOMIC DNA]</scope>
    <source>
        <strain evidence="2 3">8A47</strain>
    </source>
</reference>
<feature type="transmembrane region" description="Helical" evidence="1">
    <location>
        <begin position="36"/>
        <end position="54"/>
    </location>
</feature>
<sequence>MLEVYESEPFDFVTCRALVPDYYPVWGTCTPQRNRLSLFHGLFVLLMFDFYIYIDGSKELPTAFHKAAPSSFNTMSANEFYRSETGTKPD</sequence>
<protein>
    <submittedName>
        <fullName evidence="2">Uncharacterized protein</fullName>
    </submittedName>
</protein>
<evidence type="ECO:0000313" key="2">
    <source>
        <dbReference type="EMBL" id="PWN07037.1"/>
    </source>
</evidence>
<accession>A0A316TR03</accession>
<keyword evidence="3" id="KW-1185">Reference proteome</keyword>
<dbReference type="RefSeq" id="WP_109646386.1">
    <property type="nucleotide sequence ID" value="NZ_QGGB01000005.1"/>
</dbReference>
<keyword evidence="1" id="KW-0472">Membrane</keyword>
<dbReference type="Proteomes" id="UP000245533">
    <property type="component" value="Unassembled WGS sequence"/>
</dbReference>
<gene>
    <name evidence="2" type="ORF">DDZ15_07140</name>
</gene>
<dbReference type="EMBL" id="QGGB01000005">
    <property type="protein sequence ID" value="PWN07037.1"/>
    <property type="molecule type" value="Genomic_DNA"/>
</dbReference>
<comment type="caution">
    <text evidence="2">The sequence shown here is derived from an EMBL/GenBank/DDBJ whole genome shotgun (WGS) entry which is preliminary data.</text>
</comment>
<name>A0A316TR03_9BACT</name>
<dbReference type="AlphaFoldDB" id="A0A316TR03"/>